<organism evidence="1 2">
    <name type="scientific">Pistacia integerrima</name>
    <dbReference type="NCBI Taxonomy" id="434235"/>
    <lineage>
        <taxon>Eukaryota</taxon>
        <taxon>Viridiplantae</taxon>
        <taxon>Streptophyta</taxon>
        <taxon>Embryophyta</taxon>
        <taxon>Tracheophyta</taxon>
        <taxon>Spermatophyta</taxon>
        <taxon>Magnoliopsida</taxon>
        <taxon>eudicotyledons</taxon>
        <taxon>Gunneridae</taxon>
        <taxon>Pentapetalae</taxon>
        <taxon>rosids</taxon>
        <taxon>malvids</taxon>
        <taxon>Sapindales</taxon>
        <taxon>Anacardiaceae</taxon>
        <taxon>Pistacia</taxon>
    </lineage>
</organism>
<reference evidence="2" key="1">
    <citation type="journal article" date="2023" name="G3 (Bethesda)">
        <title>Genome assembly and association tests identify interacting loci associated with vigor, precocity, and sex in interspecific pistachio rootstocks.</title>
        <authorList>
            <person name="Palmer W."/>
            <person name="Jacygrad E."/>
            <person name="Sagayaradj S."/>
            <person name="Cavanaugh K."/>
            <person name="Han R."/>
            <person name="Bertier L."/>
            <person name="Beede B."/>
            <person name="Kafkas S."/>
            <person name="Golino D."/>
            <person name="Preece J."/>
            <person name="Michelmore R."/>
        </authorList>
    </citation>
    <scope>NUCLEOTIDE SEQUENCE [LARGE SCALE GENOMIC DNA]</scope>
</reference>
<accession>A0ACC0XLN2</accession>
<comment type="caution">
    <text evidence="1">The sequence shown here is derived from an EMBL/GenBank/DDBJ whole genome shotgun (WGS) entry which is preliminary data.</text>
</comment>
<protein>
    <submittedName>
        <fullName evidence="1">Uncharacterized protein</fullName>
    </submittedName>
</protein>
<evidence type="ECO:0000313" key="2">
    <source>
        <dbReference type="Proteomes" id="UP001163603"/>
    </source>
</evidence>
<sequence length="39" mass="4597">MVQATHQEDMKSASRKWKKMDLGDQFSSVARDSWMVSFF</sequence>
<dbReference type="Proteomes" id="UP001163603">
    <property type="component" value="Chromosome 12"/>
</dbReference>
<dbReference type="EMBL" id="CM047747">
    <property type="protein sequence ID" value="KAJ0018518.1"/>
    <property type="molecule type" value="Genomic_DNA"/>
</dbReference>
<proteinExistence type="predicted"/>
<name>A0ACC0XLN2_9ROSI</name>
<keyword evidence="2" id="KW-1185">Reference proteome</keyword>
<evidence type="ECO:0000313" key="1">
    <source>
        <dbReference type="EMBL" id="KAJ0018518.1"/>
    </source>
</evidence>
<gene>
    <name evidence="1" type="ORF">Pint_09995</name>
</gene>